<accession>G9PCG2</accession>
<dbReference type="EMBL" id="ABDG02000029">
    <property type="protein sequence ID" value="EHK39536.1"/>
    <property type="molecule type" value="Genomic_DNA"/>
</dbReference>
<gene>
    <name evidence="4" type="ORF">TRIATDRAFT_48483</name>
</gene>
<evidence type="ECO:0000313" key="5">
    <source>
        <dbReference type="Proteomes" id="UP000005426"/>
    </source>
</evidence>
<evidence type="ECO:0000256" key="1">
    <source>
        <dbReference type="ARBA" id="ARBA00004613"/>
    </source>
</evidence>
<dbReference type="HOGENOM" id="CLU_1777724_0_0_1"/>
<dbReference type="InterPro" id="IPR036908">
    <property type="entry name" value="RlpA-like_sf"/>
</dbReference>
<evidence type="ECO:0000256" key="3">
    <source>
        <dbReference type="ARBA" id="ARBA00022525"/>
    </source>
</evidence>
<evidence type="ECO:0000313" key="4">
    <source>
        <dbReference type="EMBL" id="EHK39536.1"/>
    </source>
</evidence>
<sequence length="146" mass="16239">MECNPVQVHYNATYDNKVGHNSPLQDSICQHNPVGQHTKRNFFYHEYSYPWPYVGGYALIKKGDNASCFNCYKLQYGGKSIFFRAINSAKDGVDLGKPLFEELSGGTVGESEHISASLSMVDSDSCLLTMQLTNNLLPDILPKLLA</sequence>
<dbReference type="CDD" id="cd22778">
    <property type="entry name" value="DPBB_CEPL-like"/>
    <property type="match status" value="1"/>
</dbReference>
<dbReference type="AlphaFoldDB" id="G9PCG2"/>
<reference evidence="4 5" key="1">
    <citation type="journal article" date="2011" name="Genome Biol.">
        <title>Comparative genome sequence analysis underscores mycoparasitism as the ancestral life style of Trichoderma.</title>
        <authorList>
            <person name="Kubicek C.P."/>
            <person name="Herrera-Estrella A."/>
            <person name="Seidl-Seiboth V."/>
            <person name="Martinez D.A."/>
            <person name="Druzhinina I.S."/>
            <person name="Thon M."/>
            <person name="Zeilinger S."/>
            <person name="Casas-Flores S."/>
            <person name="Horwitz B.A."/>
            <person name="Mukherjee P.K."/>
            <person name="Mukherjee M."/>
            <person name="Kredics L."/>
            <person name="Alcaraz L.D."/>
            <person name="Aerts A."/>
            <person name="Antal Z."/>
            <person name="Atanasova L."/>
            <person name="Cervantes-Badillo M.G."/>
            <person name="Challacombe J."/>
            <person name="Chertkov O."/>
            <person name="McCluskey K."/>
            <person name="Coulpier F."/>
            <person name="Deshpande N."/>
            <person name="von Doehren H."/>
            <person name="Ebbole D.J."/>
            <person name="Esquivel-Naranjo E.U."/>
            <person name="Fekete E."/>
            <person name="Flipphi M."/>
            <person name="Glaser F."/>
            <person name="Gomez-Rodriguez E.Y."/>
            <person name="Gruber S."/>
            <person name="Han C."/>
            <person name="Henrissat B."/>
            <person name="Hermosa R."/>
            <person name="Hernandez-Onate M."/>
            <person name="Karaffa L."/>
            <person name="Kosti I."/>
            <person name="Le Crom S."/>
            <person name="Lindquist E."/>
            <person name="Lucas S."/>
            <person name="Luebeck M."/>
            <person name="Luebeck P.S."/>
            <person name="Margeot A."/>
            <person name="Metz B."/>
            <person name="Misra M."/>
            <person name="Nevalainen H."/>
            <person name="Omann M."/>
            <person name="Packer N."/>
            <person name="Perrone G."/>
            <person name="Uresti-Rivera E.E."/>
            <person name="Salamov A."/>
            <person name="Schmoll M."/>
            <person name="Seiboth B."/>
            <person name="Shapiro H."/>
            <person name="Sukno S."/>
            <person name="Tamayo-Ramos J.A."/>
            <person name="Tisch D."/>
            <person name="Wiest A."/>
            <person name="Wilkinson H.H."/>
            <person name="Zhang M."/>
            <person name="Coutinho P.M."/>
            <person name="Kenerley C.M."/>
            <person name="Monte E."/>
            <person name="Baker S.E."/>
            <person name="Grigoriev I.V."/>
        </authorList>
    </citation>
    <scope>NUCLEOTIDE SEQUENCE [LARGE SCALE GENOMIC DNA]</scope>
    <source>
        <strain evidence="5">ATCC 20476 / IMI 206040</strain>
    </source>
</reference>
<name>G9PCG2_HYPAI</name>
<dbReference type="STRING" id="452589.G9PCG2"/>
<keyword evidence="3" id="KW-0964">Secreted</keyword>
<dbReference type="Gene3D" id="2.40.40.10">
    <property type="entry name" value="RlpA-like domain"/>
    <property type="match status" value="1"/>
</dbReference>
<proteinExistence type="inferred from homology"/>
<dbReference type="Pfam" id="PF07249">
    <property type="entry name" value="Cerato-platanin"/>
    <property type="match status" value="1"/>
</dbReference>
<dbReference type="KEGG" id="tatv:25784833"/>
<dbReference type="GO" id="GO:0005576">
    <property type="term" value="C:extracellular region"/>
    <property type="evidence" value="ECO:0007669"/>
    <property type="project" value="UniProtKB-SubCell"/>
</dbReference>
<dbReference type="InterPro" id="IPR010829">
    <property type="entry name" value="Cerato-platanin"/>
</dbReference>
<protein>
    <submittedName>
        <fullName evidence="4">Uncharacterized protein</fullName>
    </submittedName>
</protein>
<dbReference type="Proteomes" id="UP000005426">
    <property type="component" value="Unassembled WGS sequence"/>
</dbReference>
<comment type="similarity">
    <text evidence="2">Belongs to the cerato-platanin family.</text>
</comment>
<keyword evidence="5" id="KW-1185">Reference proteome</keyword>
<evidence type="ECO:0000256" key="2">
    <source>
        <dbReference type="ARBA" id="ARBA00010421"/>
    </source>
</evidence>
<comment type="subcellular location">
    <subcellularLocation>
        <location evidence="1">Secreted</location>
    </subcellularLocation>
</comment>
<dbReference type="GeneID" id="25784833"/>
<organism evidence="4 5">
    <name type="scientific">Hypocrea atroviridis (strain ATCC 20476 / IMI 206040)</name>
    <name type="common">Trichoderma atroviride</name>
    <dbReference type="NCBI Taxonomy" id="452589"/>
    <lineage>
        <taxon>Eukaryota</taxon>
        <taxon>Fungi</taxon>
        <taxon>Dikarya</taxon>
        <taxon>Ascomycota</taxon>
        <taxon>Pezizomycotina</taxon>
        <taxon>Sordariomycetes</taxon>
        <taxon>Hypocreomycetidae</taxon>
        <taxon>Hypocreales</taxon>
        <taxon>Hypocreaceae</taxon>
        <taxon>Trichoderma</taxon>
    </lineage>
</organism>
<dbReference type="OrthoDB" id="4898945at2759"/>
<comment type="caution">
    <text evidence="4">The sequence shown here is derived from an EMBL/GenBank/DDBJ whole genome shotgun (WGS) entry which is preliminary data.</text>
</comment>